<sequence>MLRLTAPLAAALTGLAGLASGQSATPTRILPTLAPQDNTAPSLTPTILDPTAPDPQACPGYIASNVVQSGHGFTADLTIAGPHCQAFGNDIDDLTLEVSYQTADRLSVRIYPANIAPENETTYLLQPFIALLPDWDGETTEDTSDLKLTWTNEPTFQFKINRASTDEELFSTYGTVIVFEDQFLEVKTSMVEDYNVYGLAENTHDFLLGNNYTQVFYAADAGNTVDYNAYGTHPFYQETRYNSTGGKTTSHGVYARNAHGQEWLLREDSITYRTIGGSIDLYFYSGQNEDGTSSAKTTISQYQKGGSGLPKLEQYWTFGFHQMRWGYENISVVQDVVDNYRAFNIPMECLWNDLDIYDLYRDFYNNEVTYPPAQFAAFIEGLHADGQYYVPIIDSNIYAPNPTNASDSYPTYEIAAAAGLFIRDPTTGDPYLGTNWPGFSSWADWLHPGAQDWWTNQTKTWHGITPFDGIWIDLSEPSSFCAGSCGNGRLDENPLHPNFLLPGDPGQLEYRYPEGFNISNATEAASASSAAAAQSSYISANPPLPGTTTTVQGRTEPTPGVRNLSFPPYVINHVLAGHSLLKGTVAPNATHNDQYNTTEYELHNVFGLQISNATYYALVDIFPGKRPFTIGRSTFVGSGRVTGHWGGDNTSTWGSMFLSISQALTFMMAGIPMFGPDTCGFAGNTDNDLCSRWMSLSAFYPFYRNHNIKAAIGQEAYRWSSVAAASRNAMSIRYSLLTYLYTLMYNAHAEGETVMRALAWEFPEDYSLRTVYTQFLLGPSILVTPVLEPNVNYVRGIFPGIKEGTRWFDWYTLEEVDAQPGENVTLSAPIDTINIHVRGGSVLALQEPKYTTGETKNSSYSVLVAPGVDGSATGSIYLDDGVSLEPEETKTVDFSYADSCLTTTITGDYTVVGQLANVTVAGISSEPSGLSVSIGGESCSSASLSYSGTTVQVTGIESCTSSPAWESELKICLNAEGGANPPPYHGPHHGPPHQGPPSWGPPGYGPPGGGRHHGPPGGYRHHGPPS</sequence>
<dbReference type="FunFam" id="2.60.40.1180:FF:000001">
    <property type="entry name" value="Maltase-glucoamylase, intestinal"/>
    <property type="match status" value="1"/>
</dbReference>
<keyword evidence="7 8" id="KW-0326">Glycosidase</keyword>
<dbReference type="InterPro" id="IPR048395">
    <property type="entry name" value="Glyco_hydro_31_C"/>
</dbReference>
<evidence type="ECO:0000256" key="1">
    <source>
        <dbReference type="ARBA" id="ARBA00001657"/>
    </source>
</evidence>
<evidence type="ECO:0000256" key="9">
    <source>
        <dbReference type="SAM" id="MobiDB-lite"/>
    </source>
</evidence>
<keyword evidence="5 8" id="KW-0378">Hydrolase</keyword>
<dbReference type="Pfam" id="PF21365">
    <property type="entry name" value="Glyco_hydro_31_3rd"/>
    <property type="match status" value="1"/>
</dbReference>
<dbReference type="GO" id="GO:0005975">
    <property type="term" value="P:carbohydrate metabolic process"/>
    <property type="evidence" value="ECO:0007669"/>
    <property type="project" value="InterPro"/>
</dbReference>
<feature type="signal peptide" evidence="10">
    <location>
        <begin position="1"/>
        <end position="21"/>
    </location>
</feature>
<keyword evidence="14" id="KW-1185">Reference proteome</keyword>
<feature type="compositionally biased region" description="Polar residues" evidence="9">
    <location>
        <begin position="546"/>
        <end position="555"/>
    </location>
</feature>
<dbReference type="CDD" id="cd06602">
    <property type="entry name" value="GH31_MGAM_SI_GAA"/>
    <property type="match status" value="1"/>
</dbReference>
<evidence type="ECO:0000256" key="4">
    <source>
        <dbReference type="ARBA" id="ARBA00022729"/>
    </source>
</evidence>
<comment type="similarity">
    <text evidence="2 8">Belongs to the glycosyl hydrolase 31 family.</text>
</comment>
<dbReference type="Gene3D" id="3.20.20.80">
    <property type="entry name" value="Glycosidases"/>
    <property type="match status" value="2"/>
</dbReference>
<dbReference type="SUPFAM" id="SSF51445">
    <property type="entry name" value="(Trans)glycosidases"/>
    <property type="match status" value="1"/>
</dbReference>
<feature type="compositionally biased region" description="Pro residues" evidence="9">
    <location>
        <begin position="993"/>
        <end position="1005"/>
    </location>
</feature>
<reference evidence="13" key="1">
    <citation type="journal article" date="2020" name="Stud. Mycol.">
        <title>101 Dothideomycetes genomes: a test case for predicting lifestyles and emergence of pathogens.</title>
        <authorList>
            <person name="Haridas S."/>
            <person name="Albert R."/>
            <person name="Binder M."/>
            <person name="Bloem J."/>
            <person name="Labutti K."/>
            <person name="Salamov A."/>
            <person name="Andreopoulos B."/>
            <person name="Baker S."/>
            <person name="Barry K."/>
            <person name="Bills G."/>
            <person name="Bluhm B."/>
            <person name="Cannon C."/>
            <person name="Castanera R."/>
            <person name="Culley D."/>
            <person name="Daum C."/>
            <person name="Ezra D."/>
            <person name="Gonzalez J."/>
            <person name="Henrissat B."/>
            <person name="Kuo A."/>
            <person name="Liang C."/>
            <person name="Lipzen A."/>
            <person name="Lutzoni F."/>
            <person name="Magnuson J."/>
            <person name="Mondo S."/>
            <person name="Nolan M."/>
            <person name="Ohm R."/>
            <person name="Pangilinan J."/>
            <person name="Park H.-J."/>
            <person name="Ramirez L."/>
            <person name="Alfaro M."/>
            <person name="Sun H."/>
            <person name="Tritt A."/>
            <person name="Yoshinaga Y."/>
            <person name="Zwiers L.-H."/>
            <person name="Turgeon B."/>
            <person name="Goodwin S."/>
            <person name="Spatafora J."/>
            <person name="Crous P."/>
            <person name="Grigoriev I."/>
        </authorList>
    </citation>
    <scope>NUCLEOTIDE SEQUENCE</scope>
    <source>
        <strain evidence="13">CBS 116435</strain>
    </source>
</reference>
<evidence type="ECO:0000256" key="6">
    <source>
        <dbReference type="ARBA" id="ARBA00023180"/>
    </source>
</evidence>
<evidence type="ECO:0000313" key="13">
    <source>
        <dbReference type="EMBL" id="KAF2716784.1"/>
    </source>
</evidence>
<feature type="domain" description="Glycoside hydrolase family 31 TIM barrel" evidence="11">
    <location>
        <begin position="310"/>
        <end position="743"/>
    </location>
</feature>
<keyword evidence="4 10" id="KW-0732">Signal</keyword>
<evidence type="ECO:0000313" key="14">
    <source>
        <dbReference type="Proteomes" id="UP000799441"/>
    </source>
</evidence>
<dbReference type="Proteomes" id="UP000799441">
    <property type="component" value="Unassembled WGS sequence"/>
</dbReference>
<evidence type="ECO:0000259" key="12">
    <source>
        <dbReference type="Pfam" id="PF21365"/>
    </source>
</evidence>
<dbReference type="InterPro" id="IPR013780">
    <property type="entry name" value="Glyco_hydro_b"/>
</dbReference>
<dbReference type="Gene3D" id="2.60.40.1180">
    <property type="entry name" value="Golgi alpha-mannosidase II"/>
    <property type="match status" value="2"/>
</dbReference>
<dbReference type="SUPFAM" id="SSF51011">
    <property type="entry name" value="Glycosyl hydrolase domain"/>
    <property type="match status" value="1"/>
</dbReference>
<evidence type="ECO:0000259" key="11">
    <source>
        <dbReference type="Pfam" id="PF01055"/>
    </source>
</evidence>
<dbReference type="OrthoDB" id="5839090at2759"/>
<evidence type="ECO:0000256" key="2">
    <source>
        <dbReference type="ARBA" id="ARBA00007806"/>
    </source>
</evidence>
<dbReference type="GO" id="GO:0004558">
    <property type="term" value="F:alpha-1,4-glucosidase activity"/>
    <property type="evidence" value="ECO:0007669"/>
    <property type="project" value="UniProtKB-EC"/>
</dbReference>
<protein>
    <recommendedName>
        <fullName evidence="3">alpha-glucosidase</fullName>
        <ecNumber evidence="3">3.2.1.20</ecNumber>
    </recommendedName>
</protein>
<dbReference type="InterPro" id="IPR011013">
    <property type="entry name" value="Gal_mutarotase_sf_dom"/>
</dbReference>
<dbReference type="InterPro" id="IPR000322">
    <property type="entry name" value="Glyco_hydro_31_TIM"/>
</dbReference>
<dbReference type="GO" id="GO:0030246">
    <property type="term" value="F:carbohydrate binding"/>
    <property type="evidence" value="ECO:0007669"/>
    <property type="project" value="InterPro"/>
</dbReference>
<comment type="caution">
    <text evidence="13">The sequence shown here is derived from an EMBL/GenBank/DDBJ whole genome shotgun (WGS) entry which is preliminary data.</text>
</comment>
<feature type="region of interest" description="Disordered" evidence="9">
    <location>
        <begin position="538"/>
        <end position="558"/>
    </location>
</feature>
<name>A0A9P4PZ80_9PEZI</name>
<evidence type="ECO:0000256" key="3">
    <source>
        <dbReference type="ARBA" id="ARBA00012741"/>
    </source>
</evidence>
<dbReference type="EC" id="3.2.1.20" evidence="3"/>
<feature type="domain" description="Glycosyl hydrolase family 31 C-terminal" evidence="12">
    <location>
        <begin position="751"/>
        <end position="843"/>
    </location>
</feature>
<proteinExistence type="inferred from homology"/>
<dbReference type="AlphaFoldDB" id="A0A9P4PZ80"/>
<dbReference type="Gene3D" id="2.60.40.1760">
    <property type="entry name" value="glycosyl hydrolase (family 31)"/>
    <property type="match status" value="1"/>
</dbReference>
<evidence type="ECO:0000256" key="10">
    <source>
        <dbReference type="SAM" id="SignalP"/>
    </source>
</evidence>
<dbReference type="InterPro" id="IPR017853">
    <property type="entry name" value="GH"/>
</dbReference>
<accession>A0A9P4PZ80</accession>
<feature type="chain" id="PRO_5040351534" description="alpha-glucosidase" evidence="10">
    <location>
        <begin position="22"/>
        <end position="1026"/>
    </location>
</feature>
<dbReference type="Pfam" id="PF01055">
    <property type="entry name" value="Glyco_hydro_31_2nd"/>
    <property type="match status" value="1"/>
</dbReference>
<organism evidence="13 14">
    <name type="scientific">Polychaeton citri CBS 116435</name>
    <dbReference type="NCBI Taxonomy" id="1314669"/>
    <lineage>
        <taxon>Eukaryota</taxon>
        <taxon>Fungi</taxon>
        <taxon>Dikarya</taxon>
        <taxon>Ascomycota</taxon>
        <taxon>Pezizomycotina</taxon>
        <taxon>Dothideomycetes</taxon>
        <taxon>Dothideomycetidae</taxon>
        <taxon>Capnodiales</taxon>
        <taxon>Capnodiaceae</taxon>
        <taxon>Polychaeton</taxon>
    </lineage>
</organism>
<evidence type="ECO:0000256" key="7">
    <source>
        <dbReference type="ARBA" id="ARBA00023295"/>
    </source>
</evidence>
<keyword evidence="6" id="KW-0325">Glycoprotein</keyword>
<dbReference type="PANTHER" id="PTHR22762">
    <property type="entry name" value="ALPHA-GLUCOSIDASE"/>
    <property type="match status" value="1"/>
</dbReference>
<comment type="catalytic activity">
    <reaction evidence="1">
        <text>Hydrolysis of terminal, non-reducing (1-&gt;4)-linked alpha-D-glucose residues with release of alpha-D-glucose.</text>
        <dbReference type="EC" id="3.2.1.20"/>
    </reaction>
</comment>
<dbReference type="InterPro" id="IPR030459">
    <property type="entry name" value="Glyco_hydro_31_CS"/>
</dbReference>
<gene>
    <name evidence="13" type="ORF">K431DRAFT_170926</name>
</gene>
<evidence type="ECO:0000256" key="5">
    <source>
        <dbReference type="ARBA" id="ARBA00022801"/>
    </source>
</evidence>
<feature type="compositionally biased region" description="Basic residues" evidence="9">
    <location>
        <begin position="1010"/>
        <end position="1026"/>
    </location>
</feature>
<feature type="region of interest" description="Disordered" evidence="9">
    <location>
        <begin position="982"/>
        <end position="1026"/>
    </location>
</feature>
<dbReference type="PROSITE" id="PS00707">
    <property type="entry name" value="GLYCOSYL_HYDROL_F31_2"/>
    <property type="match status" value="1"/>
</dbReference>
<evidence type="ECO:0000256" key="8">
    <source>
        <dbReference type="RuleBase" id="RU361185"/>
    </source>
</evidence>
<dbReference type="EMBL" id="MU003862">
    <property type="protein sequence ID" value="KAF2716784.1"/>
    <property type="molecule type" value="Genomic_DNA"/>
</dbReference>
<dbReference type="SUPFAM" id="SSF74650">
    <property type="entry name" value="Galactose mutarotase-like"/>
    <property type="match status" value="1"/>
</dbReference>
<dbReference type="PANTHER" id="PTHR22762:SF133">
    <property type="entry name" value="P-TYPE DOMAIN-CONTAINING PROTEIN"/>
    <property type="match status" value="1"/>
</dbReference>